<organism evidence="2 3">
    <name type="scientific">Pseudoalteromonas rubra</name>
    <dbReference type="NCBI Taxonomy" id="43658"/>
    <lineage>
        <taxon>Bacteria</taxon>
        <taxon>Pseudomonadati</taxon>
        <taxon>Pseudomonadota</taxon>
        <taxon>Gammaproteobacteria</taxon>
        <taxon>Alteromonadales</taxon>
        <taxon>Pseudoalteromonadaceae</taxon>
        <taxon>Pseudoalteromonas</taxon>
    </lineage>
</organism>
<comment type="caution">
    <text evidence="2">The sequence shown here is derived from an EMBL/GenBank/DDBJ whole genome shotgun (WGS) entry which is preliminary data.</text>
</comment>
<gene>
    <name evidence="2" type="ORF">CWB99_04400</name>
</gene>
<evidence type="ECO:0000313" key="3">
    <source>
        <dbReference type="Proteomes" id="UP000310249"/>
    </source>
</evidence>
<name>A0A5S3WRN1_9GAMM</name>
<keyword evidence="1" id="KW-0472">Membrane</keyword>
<proteinExistence type="predicted"/>
<dbReference type="AlphaFoldDB" id="A0A5S3WRN1"/>
<reference evidence="3" key="2">
    <citation type="submission" date="2019-06" db="EMBL/GenBank/DDBJ databases">
        <title>Co-occurence of chitin degradation, pigmentation and bioactivity in marine Pseudoalteromonas.</title>
        <authorList>
            <person name="Sonnenschein E.C."/>
            <person name="Bech P.K."/>
        </authorList>
    </citation>
    <scope>NUCLEOTIDE SEQUENCE [LARGE SCALE GENOMIC DNA]</scope>
    <source>
        <strain evidence="3">S2676</strain>
    </source>
</reference>
<evidence type="ECO:0000256" key="1">
    <source>
        <dbReference type="SAM" id="Phobius"/>
    </source>
</evidence>
<feature type="transmembrane region" description="Helical" evidence="1">
    <location>
        <begin position="12"/>
        <end position="32"/>
    </location>
</feature>
<keyword evidence="1" id="KW-1133">Transmembrane helix</keyword>
<evidence type="ECO:0000313" key="2">
    <source>
        <dbReference type="EMBL" id="TMP31498.1"/>
    </source>
</evidence>
<dbReference type="EMBL" id="PNCI01000008">
    <property type="protein sequence ID" value="TMP31498.1"/>
    <property type="molecule type" value="Genomic_DNA"/>
</dbReference>
<sequence length="164" mass="19255">MEKYYIYFESDFEYSLAFFFLILFSLVVTLFVRVGRGRYELYKSKIKPLIKLNLNFLIFILFISLFIELSNYGDVKSAESKVEGKRVYTVTGFVDELNVEVLSSRTEKLKVGGVLFEYNNYSTYEYCFANRNYNEGVIFEGAELSLDYIEDGRRKCIVKVLVKK</sequence>
<keyword evidence="1" id="KW-0812">Transmembrane</keyword>
<accession>A0A5S3WRN1</accession>
<feature type="transmembrane region" description="Helical" evidence="1">
    <location>
        <begin position="52"/>
        <end position="72"/>
    </location>
</feature>
<reference evidence="2 3" key="1">
    <citation type="submission" date="2018-01" db="EMBL/GenBank/DDBJ databases">
        <authorList>
            <person name="Paulsen S."/>
            <person name="Gram L.K."/>
        </authorList>
    </citation>
    <scope>NUCLEOTIDE SEQUENCE [LARGE SCALE GENOMIC DNA]</scope>
    <source>
        <strain evidence="2 3">S2676</strain>
    </source>
</reference>
<dbReference type="Proteomes" id="UP000310249">
    <property type="component" value="Unassembled WGS sequence"/>
</dbReference>
<dbReference type="RefSeq" id="WP_138550763.1">
    <property type="nucleotide sequence ID" value="NZ_PNCH01000014.1"/>
</dbReference>
<protein>
    <submittedName>
        <fullName evidence="2">Uncharacterized protein</fullName>
    </submittedName>
</protein>